<reference evidence="8 9" key="1">
    <citation type="submission" date="2018-04" db="EMBL/GenBank/DDBJ databases">
        <title>Genomic Encyclopedia of Archaeal and Bacterial Type Strains, Phase II (KMG-II): from individual species to whole genera.</title>
        <authorList>
            <person name="Goeker M."/>
        </authorList>
    </citation>
    <scope>NUCLEOTIDE SEQUENCE [LARGE SCALE GENOMIC DNA]</scope>
    <source>
        <strain evidence="8 9">DSM 23382</strain>
    </source>
</reference>
<evidence type="ECO:0000313" key="9">
    <source>
        <dbReference type="Proteomes" id="UP000244081"/>
    </source>
</evidence>
<organism evidence="8 9">
    <name type="scientific">Breoghania corrubedonensis</name>
    <dbReference type="NCBI Taxonomy" id="665038"/>
    <lineage>
        <taxon>Bacteria</taxon>
        <taxon>Pseudomonadati</taxon>
        <taxon>Pseudomonadota</taxon>
        <taxon>Alphaproteobacteria</taxon>
        <taxon>Hyphomicrobiales</taxon>
        <taxon>Stappiaceae</taxon>
        <taxon>Breoghania</taxon>
    </lineage>
</organism>
<proteinExistence type="predicted"/>
<dbReference type="InterPro" id="IPR023408">
    <property type="entry name" value="MscS_beta-dom_sf"/>
</dbReference>
<feature type="region of interest" description="Disordered" evidence="5">
    <location>
        <begin position="357"/>
        <end position="379"/>
    </location>
</feature>
<keyword evidence="3 6" id="KW-1133">Transmembrane helix</keyword>
<evidence type="ECO:0000256" key="4">
    <source>
        <dbReference type="ARBA" id="ARBA00023136"/>
    </source>
</evidence>
<evidence type="ECO:0000256" key="6">
    <source>
        <dbReference type="SAM" id="Phobius"/>
    </source>
</evidence>
<dbReference type="InterPro" id="IPR010920">
    <property type="entry name" value="LSM_dom_sf"/>
</dbReference>
<sequence>MLAELDRLAPADIDQLPDPILAGALILGAVLVGYLAHRFLIGLFNRTLGKRYTNLATIARRSRPITRLAFFILALALTVPLLNVPYRFIGDIYHAMVVLMILLVGWAAIIVLGVIADRYARHFRLDVDDNLQARRYITQIRVMRRVINVLIVILTIGLALMTFEPVRQYGLSLFASAGVAGLVVGFAARPVLSNIIAGIQIALTQPIRIEDAVVVEGEWGWIEEIAATYVVIRIWDWRRLVVPLSYFVEKPFQNWTRESASIIGSVHWRVDYTVPVGEVRQKLEEFLDESKLWDRNVVNLQVVESDEHGLLLRGLMTASTSPRAWDLRCEIREKMIGWLQEAHPQCLPRIRAELPAGPGAGEPGMGGAAVAAQMSAASK</sequence>
<dbReference type="GO" id="GO:0008381">
    <property type="term" value="F:mechanosensitive monoatomic ion channel activity"/>
    <property type="evidence" value="ECO:0007669"/>
    <property type="project" value="UniProtKB-ARBA"/>
</dbReference>
<dbReference type="Pfam" id="PF00924">
    <property type="entry name" value="MS_channel_2nd"/>
    <property type="match status" value="1"/>
</dbReference>
<dbReference type="Proteomes" id="UP000244081">
    <property type="component" value="Unassembled WGS sequence"/>
</dbReference>
<feature type="transmembrane region" description="Helical" evidence="6">
    <location>
        <begin position="65"/>
        <end position="86"/>
    </location>
</feature>
<gene>
    <name evidence="8" type="ORF">C8N35_1011565</name>
</gene>
<dbReference type="Gene3D" id="2.30.30.60">
    <property type="match status" value="1"/>
</dbReference>
<feature type="transmembrane region" description="Helical" evidence="6">
    <location>
        <begin position="169"/>
        <end position="188"/>
    </location>
</feature>
<evidence type="ECO:0000313" key="8">
    <source>
        <dbReference type="EMBL" id="PTW63511.1"/>
    </source>
</evidence>
<accession>A0A2T5VIC1</accession>
<evidence type="ECO:0000256" key="5">
    <source>
        <dbReference type="SAM" id="MobiDB-lite"/>
    </source>
</evidence>
<evidence type="ECO:0000256" key="3">
    <source>
        <dbReference type="ARBA" id="ARBA00022989"/>
    </source>
</evidence>
<feature type="transmembrane region" description="Helical" evidence="6">
    <location>
        <begin position="142"/>
        <end position="163"/>
    </location>
</feature>
<keyword evidence="2 6" id="KW-0812">Transmembrane</keyword>
<protein>
    <submittedName>
        <fullName evidence="8">Small-conductance mechanosensitive channel</fullName>
    </submittedName>
</protein>
<dbReference type="SUPFAM" id="SSF50182">
    <property type="entry name" value="Sm-like ribonucleoproteins"/>
    <property type="match status" value="1"/>
</dbReference>
<feature type="compositionally biased region" description="Gly residues" evidence="5">
    <location>
        <begin position="358"/>
        <end position="367"/>
    </location>
</feature>
<keyword evidence="9" id="KW-1185">Reference proteome</keyword>
<evidence type="ECO:0000256" key="1">
    <source>
        <dbReference type="ARBA" id="ARBA00004370"/>
    </source>
</evidence>
<dbReference type="EMBL" id="QAYG01000001">
    <property type="protein sequence ID" value="PTW63511.1"/>
    <property type="molecule type" value="Genomic_DNA"/>
</dbReference>
<feature type="domain" description="Mechanosensitive ion channel MscS" evidence="7">
    <location>
        <begin position="191"/>
        <end position="257"/>
    </location>
</feature>
<feature type="transmembrane region" description="Helical" evidence="6">
    <location>
        <begin position="20"/>
        <end position="44"/>
    </location>
</feature>
<evidence type="ECO:0000259" key="7">
    <source>
        <dbReference type="Pfam" id="PF00924"/>
    </source>
</evidence>
<dbReference type="PANTHER" id="PTHR30566">
    <property type="entry name" value="YNAI-RELATED MECHANOSENSITIVE ION CHANNEL"/>
    <property type="match status" value="1"/>
</dbReference>
<comment type="caution">
    <text evidence="8">The sequence shown here is derived from an EMBL/GenBank/DDBJ whole genome shotgun (WGS) entry which is preliminary data.</text>
</comment>
<feature type="compositionally biased region" description="Low complexity" evidence="5">
    <location>
        <begin position="368"/>
        <end position="379"/>
    </location>
</feature>
<dbReference type="RefSeq" id="WP_245926692.1">
    <property type="nucleotide sequence ID" value="NZ_QAYG01000001.1"/>
</dbReference>
<dbReference type="GO" id="GO:0016020">
    <property type="term" value="C:membrane"/>
    <property type="evidence" value="ECO:0007669"/>
    <property type="project" value="UniProtKB-SubCell"/>
</dbReference>
<feature type="transmembrane region" description="Helical" evidence="6">
    <location>
        <begin position="92"/>
        <end position="115"/>
    </location>
</feature>
<dbReference type="Gene3D" id="1.10.287.1260">
    <property type="match status" value="1"/>
</dbReference>
<keyword evidence="4 6" id="KW-0472">Membrane</keyword>
<dbReference type="AlphaFoldDB" id="A0A2T5VIC1"/>
<name>A0A2T5VIC1_9HYPH</name>
<comment type="subcellular location">
    <subcellularLocation>
        <location evidence="1">Membrane</location>
    </subcellularLocation>
</comment>
<dbReference type="PANTHER" id="PTHR30566:SF25">
    <property type="entry name" value="INNER MEMBRANE PROTEIN"/>
    <property type="match status" value="1"/>
</dbReference>
<dbReference type="InterPro" id="IPR006685">
    <property type="entry name" value="MscS_channel_2nd"/>
</dbReference>
<evidence type="ECO:0000256" key="2">
    <source>
        <dbReference type="ARBA" id="ARBA00022692"/>
    </source>
</evidence>